<gene>
    <name evidence="11" type="ORF">ACA1_289920</name>
</gene>
<reference evidence="11 12" key="1">
    <citation type="journal article" date="2013" name="Genome Biol.">
        <title>Genome of Acanthamoeba castellanii highlights extensive lateral gene transfer and early evolution of tyrosine kinase signaling.</title>
        <authorList>
            <person name="Clarke M."/>
            <person name="Lohan A.J."/>
            <person name="Liu B."/>
            <person name="Lagkouvardos I."/>
            <person name="Roy S."/>
            <person name="Zafar N."/>
            <person name="Bertelli C."/>
            <person name="Schilde C."/>
            <person name="Kianianmomeni A."/>
            <person name="Burglin T.R."/>
            <person name="Frech C."/>
            <person name="Turcotte B."/>
            <person name="Kopec K.O."/>
            <person name="Synnott J.M."/>
            <person name="Choo C."/>
            <person name="Paponov I."/>
            <person name="Finkler A."/>
            <person name="Soon Heng Tan C."/>
            <person name="Hutchins A.P."/>
            <person name="Weinmeier T."/>
            <person name="Rattei T."/>
            <person name="Chu J.S."/>
            <person name="Gimenez G."/>
            <person name="Irimia M."/>
            <person name="Rigden D.J."/>
            <person name="Fitzpatrick D.A."/>
            <person name="Lorenzo-Morales J."/>
            <person name="Bateman A."/>
            <person name="Chiu C.H."/>
            <person name="Tang P."/>
            <person name="Hegemann P."/>
            <person name="Fromm H."/>
            <person name="Raoult D."/>
            <person name="Greub G."/>
            <person name="Miranda-Saavedra D."/>
            <person name="Chen N."/>
            <person name="Nash P."/>
            <person name="Ginger M.L."/>
            <person name="Horn M."/>
            <person name="Schaap P."/>
            <person name="Caler L."/>
            <person name="Loftus B."/>
        </authorList>
    </citation>
    <scope>NUCLEOTIDE SEQUENCE [LARGE SCALE GENOMIC DNA]</scope>
    <source>
        <strain evidence="11 12">Neff</strain>
    </source>
</reference>
<dbReference type="GO" id="GO:0044205">
    <property type="term" value="P:'de novo' UMP biosynthetic process"/>
    <property type="evidence" value="ECO:0007669"/>
    <property type="project" value="UniProtKB-UniPathway"/>
</dbReference>
<dbReference type="NCBIfam" id="NF002032">
    <property type="entry name" value="PRK00856.1"/>
    <property type="match status" value="1"/>
</dbReference>
<dbReference type="HAMAP" id="MF_00001">
    <property type="entry name" value="Asp_carb_tr"/>
    <property type="match status" value="1"/>
</dbReference>
<name>L8HI33_ACACF</name>
<evidence type="ECO:0000256" key="2">
    <source>
        <dbReference type="ARBA" id="ARBA00008896"/>
    </source>
</evidence>
<dbReference type="Pfam" id="PF00185">
    <property type="entry name" value="OTCace"/>
    <property type="match status" value="1"/>
</dbReference>
<dbReference type="PANTHER" id="PTHR45753:SF6">
    <property type="entry name" value="ASPARTATE CARBAMOYLTRANSFERASE"/>
    <property type="match status" value="1"/>
</dbReference>
<dbReference type="GO" id="GO:0016597">
    <property type="term" value="F:amino acid binding"/>
    <property type="evidence" value="ECO:0007669"/>
    <property type="project" value="InterPro"/>
</dbReference>
<accession>L8HI33</accession>
<dbReference type="GO" id="GO:0006207">
    <property type="term" value="P:'de novo' pyrimidine nucleobase biosynthetic process"/>
    <property type="evidence" value="ECO:0007669"/>
    <property type="project" value="InterPro"/>
</dbReference>
<dbReference type="Proteomes" id="UP000011083">
    <property type="component" value="Unassembled WGS sequence"/>
</dbReference>
<evidence type="ECO:0000256" key="5">
    <source>
        <dbReference type="ARBA" id="ARBA00022975"/>
    </source>
</evidence>
<dbReference type="FunFam" id="3.40.50.1370:FF:000005">
    <property type="entry name" value="CAD protein-like isoform X1"/>
    <property type="match status" value="1"/>
</dbReference>
<evidence type="ECO:0000259" key="10">
    <source>
        <dbReference type="Pfam" id="PF02729"/>
    </source>
</evidence>
<dbReference type="PROSITE" id="PS00097">
    <property type="entry name" value="CARBAMOYLTRANSFERASE"/>
    <property type="match status" value="1"/>
</dbReference>
<dbReference type="InterPro" id="IPR036901">
    <property type="entry name" value="Asp/Orn_carbamoylTrfase_sf"/>
</dbReference>
<feature type="domain" description="Aspartate/ornithine carbamoyltransferase carbamoyl-P binding" evidence="10">
    <location>
        <begin position="44"/>
        <end position="183"/>
    </location>
</feature>
<dbReference type="PRINTS" id="PR00100">
    <property type="entry name" value="AOTCASE"/>
</dbReference>
<proteinExistence type="inferred from homology"/>
<dbReference type="NCBIfam" id="TIGR00670">
    <property type="entry name" value="asp_carb_tr"/>
    <property type="match status" value="1"/>
</dbReference>
<dbReference type="OrthoDB" id="1924069at2759"/>
<evidence type="ECO:0000256" key="1">
    <source>
        <dbReference type="ARBA" id="ARBA00004852"/>
    </source>
</evidence>
<evidence type="ECO:0000313" key="11">
    <source>
        <dbReference type="EMBL" id="ELR25239.1"/>
    </source>
</evidence>
<dbReference type="OMA" id="VLIMHPG"/>
<dbReference type="STRING" id="1257118.L8HI33"/>
<dbReference type="InterPro" id="IPR002082">
    <property type="entry name" value="Asp_carbamoyltransf"/>
</dbReference>
<dbReference type="PANTHER" id="PTHR45753">
    <property type="entry name" value="ORNITHINE CARBAMOYLTRANSFERASE, MITOCHONDRIAL"/>
    <property type="match status" value="1"/>
</dbReference>
<comment type="catalytic activity">
    <reaction evidence="7">
        <text>carbamoyl phosphate + L-aspartate = N-carbamoyl-L-aspartate + phosphate + H(+)</text>
        <dbReference type="Rhea" id="RHEA:20013"/>
        <dbReference type="ChEBI" id="CHEBI:15378"/>
        <dbReference type="ChEBI" id="CHEBI:29991"/>
        <dbReference type="ChEBI" id="CHEBI:32814"/>
        <dbReference type="ChEBI" id="CHEBI:43474"/>
        <dbReference type="ChEBI" id="CHEBI:58228"/>
        <dbReference type="EC" id="2.1.3.2"/>
    </reaction>
</comment>
<sequence>MRSVSSSRIALSSAPLQRLGLRTVSTHSAQLIDMSKTRPLAGGDVISAKQFDKSSIEYVFKVAAGLKKEVERNGGVDLLKHRVLANVFMEPSTRTASSFHAAMLRLGGAVVPINELTSSAQKGETLEDTVRTMENYADVLVLRHPKVGSAATAAHYARIPVINAGDGQGEHPTQALLDLFLIHQERGSIDGASITLLGDLKYGRTVHSLSVMLALFPGIKINLVSPPNLAMPAEVVAEVKAKGITVTETADLDAVLSTTDVLYQTRVQKERFASLEEYEKSKGAYIITPATLSPAKKSLLLLHPFPRVDEITPDVDQDPRAMYFKQPQYGMYMRMALLASVLGKEGPVL</sequence>
<organism evidence="11 12">
    <name type="scientific">Acanthamoeba castellanii (strain ATCC 30010 / Neff)</name>
    <dbReference type="NCBI Taxonomy" id="1257118"/>
    <lineage>
        <taxon>Eukaryota</taxon>
        <taxon>Amoebozoa</taxon>
        <taxon>Discosea</taxon>
        <taxon>Longamoebia</taxon>
        <taxon>Centramoebida</taxon>
        <taxon>Acanthamoebidae</taxon>
        <taxon>Acanthamoeba</taxon>
    </lineage>
</organism>
<dbReference type="FunFam" id="3.40.50.1370:FF:000002">
    <property type="entry name" value="Aspartate carbamoyltransferase 2"/>
    <property type="match status" value="1"/>
</dbReference>
<keyword evidence="12" id="KW-1185">Reference proteome</keyword>
<evidence type="ECO:0000313" key="12">
    <source>
        <dbReference type="Proteomes" id="UP000011083"/>
    </source>
</evidence>
<dbReference type="Gene3D" id="3.40.50.1370">
    <property type="entry name" value="Aspartate/ornithine carbamoyltransferase"/>
    <property type="match status" value="2"/>
</dbReference>
<feature type="domain" description="Aspartate/ornithine carbamoyltransferase Asp/Orn-binding" evidence="9">
    <location>
        <begin position="191"/>
        <end position="340"/>
    </location>
</feature>
<evidence type="ECO:0000256" key="3">
    <source>
        <dbReference type="ARBA" id="ARBA00013008"/>
    </source>
</evidence>
<evidence type="ECO:0000256" key="4">
    <source>
        <dbReference type="ARBA" id="ARBA00022679"/>
    </source>
</evidence>
<dbReference type="KEGG" id="acan:ACA1_289920"/>
<dbReference type="EC" id="2.1.3.2" evidence="3"/>
<evidence type="ECO:0000256" key="7">
    <source>
        <dbReference type="ARBA" id="ARBA00048859"/>
    </source>
</evidence>
<dbReference type="VEuPathDB" id="AmoebaDB:ACA1_289920"/>
<dbReference type="EMBL" id="KB007805">
    <property type="protein sequence ID" value="ELR25239.1"/>
    <property type="molecule type" value="Genomic_DNA"/>
</dbReference>
<dbReference type="AlphaFoldDB" id="L8HI33"/>
<dbReference type="GeneID" id="14926284"/>
<dbReference type="GO" id="GO:0004070">
    <property type="term" value="F:aspartate carbamoyltransferase activity"/>
    <property type="evidence" value="ECO:0007669"/>
    <property type="project" value="UniProtKB-EC"/>
</dbReference>
<dbReference type="InterPro" id="IPR006132">
    <property type="entry name" value="Asp/Orn_carbamoyltranf_P-bd"/>
</dbReference>
<evidence type="ECO:0000259" key="9">
    <source>
        <dbReference type="Pfam" id="PF00185"/>
    </source>
</evidence>
<protein>
    <recommendedName>
        <fullName evidence="3">aspartate carbamoyltransferase</fullName>
        <ecNumber evidence="3">2.1.3.2</ecNumber>
    </recommendedName>
</protein>
<comment type="similarity">
    <text evidence="2">Belongs to the aspartate/ornithine carbamoyltransferase superfamily. ATCase family.</text>
</comment>
<dbReference type="GO" id="GO:0006520">
    <property type="term" value="P:amino acid metabolic process"/>
    <property type="evidence" value="ECO:0007669"/>
    <property type="project" value="InterPro"/>
</dbReference>
<evidence type="ECO:0000256" key="6">
    <source>
        <dbReference type="ARBA" id="ARBA00043884"/>
    </source>
</evidence>
<dbReference type="InterPro" id="IPR006131">
    <property type="entry name" value="Asp_carbamoyltransf_Asp/Orn-bd"/>
</dbReference>
<dbReference type="InterPro" id="IPR006130">
    <property type="entry name" value="Asp/Orn_carbamoylTrfase"/>
</dbReference>
<dbReference type="Pfam" id="PF02729">
    <property type="entry name" value="OTCace_N"/>
    <property type="match status" value="1"/>
</dbReference>
<comment type="pathway">
    <text evidence="1">Pyrimidine metabolism; UMP biosynthesis via de novo pathway; (S)-dihydroorotate from bicarbonate: step 2/3.</text>
</comment>
<dbReference type="UniPathway" id="UPA00070">
    <property type="reaction ID" value="UER00116"/>
</dbReference>
<evidence type="ECO:0000256" key="8">
    <source>
        <dbReference type="RuleBase" id="RU003634"/>
    </source>
</evidence>
<dbReference type="PRINTS" id="PR00101">
    <property type="entry name" value="ATCASE"/>
</dbReference>
<dbReference type="SUPFAM" id="SSF53671">
    <property type="entry name" value="Aspartate/ornithine carbamoyltransferase"/>
    <property type="match status" value="1"/>
</dbReference>
<keyword evidence="4 8" id="KW-0808">Transferase</keyword>
<keyword evidence="5" id="KW-0665">Pyrimidine biosynthesis</keyword>
<comment type="function">
    <text evidence="6">Catalyzes the condensation of carbamoyl phosphate and aspartate to form carbamoyl aspartate and inorganic phosphate, the committed step in the de novo pyrimidine nucleotide biosynthesis pathway.</text>
</comment>
<dbReference type="RefSeq" id="XP_004367994.1">
    <property type="nucleotide sequence ID" value="XM_004367937.1"/>
</dbReference>